<evidence type="ECO:0000313" key="4">
    <source>
        <dbReference type="EMBL" id="OZM58235.1"/>
    </source>
</evidence>
<sequence length="270" mass="30209">MIKKVLFSLMLLFVLTSCNTGMNEPINRDGQGTDNPNYDVDLSLQIDAQNEGNVTNFKIILKNEAETDADLEFSSGQQFEIIVKNDRGEQVYQFSEGRVFTQAFQTLNIPAGESVEWLDKWEHDEKIVSGNYEVDVKLLAITVNEETIDPFELIKSNTIVIEKADNAIISDNNAFRNIEVSKSGVNGTIYRVSGEARVFEAVYQYEVIVDGEVVLSKMETVKEGAPTWSPFTIIVDFNEVAKTQGNVVLELFVYSANDGSKENIISIPLQ</sequence>
<keyword evidence="1" id="KW-0732">Signal</keyword>
<dbReference type="RefSeq" id="WP_094920784.1">
    <property type="nucleotide sequence ID" value="NZ_NPIA01000001.1"/>
</dbReference>
<dbReference type="Gene3D" id="2.60.40.2360">
    <property type="entry name" value="Intracellular proteinase inhibitor BsuPI"/>
    <property type="match status" value="1"/>
</dbReference>
<feature type="domain" description="Intracellular proteinase inhibitor BsuPI" evidence="3">
    <location>
        <begin position="44"/>
        <end position="140"/>
    </location>
</feature>
<dbReference type="Proteomes" id="UP000217083">
    <property type="component" value="Unassembled WGS sequence"/>
</dbReference>
<accession>A0A263BWY8</accession>
<feature type="signal peptide" evidence="1">
    <location>
        <begin position="1"/>
        <end position="20"/>
    </location>
</feature>
<evidence type="ECO:0000313" key="5">
    <source>
        <dbReference type="Proteomes" id="UP000217083"/>
    </source>
</evidence>
<dbReference type="Pfam" id="PF10648">
    <property type="entry name" value="Gmad2"/>
    <property type="match status" value="1"/>
</dbReference>
<dbReference type="EMBL" id="NPIA01000001">
    <property type="protein sequence ID" value="OZM58235.1"/>
    <property type="molecule type" value="Genomic_DNA"/>
</dbReference>
<evidence type="ECO:0000259" key="3">
    <source>
        <dbReference type="Pfam" id="PF12690"/>
    </source>
</evidence>
<protein>
    <recommendedName>
        <fullName evidence="6">Intracellular proteinase inhibitor BsuPI domain-containing protein</fullName>
    </recommendedName>
</protein>
<organism evidence="4 5">
    <name type="scientific">Lottiidibacillus patelloidae</name>
    <dbReference type="NCBI Taxonomy" id="2670334"/>
    <lineage>
        <taxon>Bacteria</taxon>
        <taxon>Bacillati</taxon>
        <taxon>Bacillota</taxon>
        <taxon>Bacilli</taxon>
        <taxon>Bacillales</taxon>
        <taxon>Bacillaceae</taxon>
        <taxon>Lottiidibacillus</taxon>
    </lineage>
</organism>
<dbReference type="PROSITE" id="PS51257">
    <property type="entry name" value="PROKAR_LIPOPROTEIN"/>
    <property type="match status" value="1"/>
</dbReference>
<keyword evidence="5" id="KW-1185">Reference proteome</keyword>
<dbReference type="Pfam" id="PF12690">
    <property type="entry name" value="BsuPI"/>
    <property type="match status" value="1"/>
</dbReference>
<dbReference type="InterPro" id="IPR020481">
    <property type="entry name" value="Intracell_prot_inh_BsuPI"/>
</dbReference>
<dbReference type="InterPro" id="IPR038144">
    <property type="entry name" value="IPI"/>
</dbReference>
<proteinExistence type="predicted"/>
<evidence type="ECO:0008006" key="6">
    <source>
        <dbReference type="Google" id="ProtNLM"/>
    </source>
</evidence>
<feature type="domain" description="Bacterial spore germination immunoglobulin-like" evidence="2">
    <location>
        <begin position="190"/>
        <end position="260"/>
    </location>
</feature>
<gene>
    <name evidence="4" type="ORF">CIB95_01290</name>
</gene>
<feature type="chain" id="PRO_5039673009" description="Intracellular proteinase inhibitor BsuPI domain-containing protein" evidence="1">
    <location>
        <begin position="21"/>
        <end position="270"/>
    </location>
</feature>
<comment type="caution">
    <text evidence="4">The sequence shown here is derived from an EMBL/GenBank/DDBJ whole genome shotgun (WGS) entry which is preliminary data.</text>
</comment>
<reference evidence="4 5" key="2">
    <citation type="submission" date="2017-09" db="EMBL/GenBank/DDBJ databases">
        <title>Bacillus patelloidae sp. nov., isolated from the intestinal tract of a marine limpet.</title>
        <authorList>
            <person name="Liu R."/>
            <person name="Dong C."/>
            <person name="Shao Z."/>
        </authorList>
    </citation>
    <scope>NUCLEOTIDE SEQUENCE [LARGE SCALE GENOMIC DNA]</scope>
    <source>
        <strain evidence="4 5">SA5d-4</strain>
    </source>
</reference>
<reference evidence="5" key="1">
    <citation type="submission" date="2017-08" db="EMBL/GenBank/DDBJ databases">
        <authorList>
            <person name="Huang Z."/>
        </authorList>
    </citation>
    <scope>NUCLEOTIDE SEQUENCE [LARGE SCALE GENOMIC DNA]</scope>
    <source>
        <strain evidence="5">SA5d-4</strain>
    </source>
</reference>
<evidence type="ECO:0000256" key="1">
    <source>
        <dbReference type="SAM" id="SignalP"/>
    </source>
</evidence>
<name>A0A263BWY8_9BACI</name>
<dbReference type="InterPro" id="IPR018911">
    <property type="entry name" value="Gmad2_Ig-like_dom"/>
</dbReference>
<dbReference type="AlphaFoldDB" id="A0A263BWY8"/>
<evidence type="ECO:0000259" key="2">
    <source>
        <dbReference type="Pfam" id="PF10648"/>
    </source>
</evidence>